<dbReference type="EMBL" id="JACOMF010000026">
    <property type="protein sequence ID" value="MBC4017265.1"/>
    <property type="molecule type" value="Genomic_DNA"/>
</dbReference>
<dbReference type="GO" id="GO:0006633">
    <property type="term" value="P:fatty acid biosynthetic process"/>
    <property type="evidence" value="ECO:0007669"/>
    <property type="project" value="UniProtKB-UniRule"/>
</dbReference>
<comment type="subcellular location">
    <subcellularLocation>
        <location evidence="10">Cytoplasm</location>
    </subcellularLocation>
    <text evidence="10">Associated with the membrane possibly through PlsY.</text>
</comment>
<dbReference type="InterPro" id="IPR012281">
    <property type="entry name" value="Phospholipid_synth_PlsX-like"/>
</dbReference>
<comment type="caution">
    <text evidence="11">The sequence shown here is derived from an EMBL/GenBank/DDBJ whole genome shotgun (WGS) entry which is preliminary data.</text>
</comment>
<dbReference type="InterPro" id="IPR003664">
    <property type="entry name" value="FA_synthesis"/>
</dbReference>
<dbReference type="GO" id="GO:0005737">
    <property type="term" value="C:cytoplasm"/>
    <property type="evidence" value="ECO:0007669"/>
    <property type="project" value="UniProtKB-SubCell"/>
</dbReference>
<comment type="similarity">
    <text evidence="10">Belongs to the PlsX family.</text>
</comment>
<dbReference type="AlphaFoldDB" id="A0A9X0R0Y6"/>
<evidence type="ECO:0000256" key="7">
    <source>
        <dbReference type="ARBA" id="ARBA00023264"/>
    </source>
</evidence>
<evidence type="ECO:0000256" key="2">
    <source>
        <dbReference type="ARBA" id="ARBA00022490"/>
    </source>
</evidence>
<dbReference type="PIRSF" id="PIRSF002465">
    <property type="entry name" value="Phsphlp_syn_PlsX"/>
    <property type="match status" value="1"/>
</dbReference>
<dbReference type="PANTHER" id="PTHR30100:SF1">
    <property type="entry name" value="PHOSPHATE ACYLTRANSFERASE"/>
    <property type="match status" value="1"/>
</dbReference>
<dbReference type="SUPFAM" id="SSF53659">
    <property type="entry name" value="Isocitrate/Isopropylmalate dehydrogenase-like"/>
    <property type="match status" value="1"/>
</dbReference>
<evidence type="ECO:0000256" key="8">
    <source>
        <dbReference type="ARBA" id="ARBA00024069"/>
    </source>
</evidence>
<comment type="function">
    <text evidence="10">Catalyzes the reversible formation of acyl-phosphate (acyl-PO(4)) from acyl-[acyl-carrier-protein] (acyl-ACP). This enzyme utilizes acyl-ACP as fatty acyl donor, but not acyl-CoA.</text>
</comment>
<dbReference type="GO" id="GO:0008654">
    <property type="term" value="P:phospholipid biosynthetic process"/>
    <property type="evidence" value="ECO:0007669"/>
    <property type="project" value="UniProtKB-KW"/>
</dbReference>
<keyword evidence="12" id="KW-1185">Reference proteome</keyword>
<name>A0A9X0R0Y6_9PROT</name>
<protein>
    <recommendedName>
        <fullName evidence="8 10">Phosphate acyltransferase</fullName>
        <ecNumber evidence="8 10">2.3.1.274</ecNumber>
    </recommendedName>
    <alternativeName>
        <fullName evidence="10">Acyl-ACP phosphotransacylase</fullName>
    </alternativeName>
    <alternativeName>
        <fullName evidence="10">Acyl-[acyl-carrier-protein]--phosphate acyltransferase</fullName>
    </alternativeName>
    <alternativeName>
        <fullName evidence="10">Phosphate-acyl-ACP acyltransferase</fullName>
    </alternativeName>
</protein>
<dbReference type="HAMAP" id="MF_00019">
    <property type="entry name" value="PlsX"/>
    <property type="match status" value="1"/>
</dbReference>
<dbReference type="RefSeq" id="WP_186772030.1">
    <property type="nucleotide sequence ID" value="NZ_JACOMF010000026.1"/>
</dbReference>
<evidence type="ECO:0000256" key="3">
    <source>
        <dbReference type="ARBA" id="ARBA00022516"/>
    </source>
</evidence>
<evidence type="ECO:0000256" key="4">
    <source>
        <dbReference type="ARBA" id="ARBA00022679"/>
    </source>
</evidence>
<dbReference type="PANTHER" id="PTHR30100">
    <property type="entry name" value="FATTY ACID/PHOSPHOLIPID SYNTHESIS PROTEIN PLSX"/>
    <property type="match status" value="1"/>
</dbReference>
<evidence type="ECO:0000256" key="1">
    <source>
        <dbReference type="ARBA" id="ARBA00001232"/>
    </source>
</evidence>
<comment type="catalytic activity">
    <reaction evidence="1 10">
        <text>a fatty acyl-[ACP] + phosphate = an acyl phosphate + holo-[ACP]</text>
        <dbReference type="Rhea" id="RHEA:42292"/>
        <dbReference type="Rhea" id="RHEA-COMP:9685"/>
        <dbReference type="Rhea" id="RHEA-COMP:14125"/>
        <dbReference type="ChEBI" id="CHEBI:43474"/>
        <dbReference type="ChEBI" id="CHEBI:59918"/>
        <dbReference type="ChEBI" id="CHEBI:64479"/>
        <dbReference type="ChEBI" id="CHEBI:138651"/>
        <dbReference type="EC" id="2.3.1.274"/>
    </reaction>
</comment>
<keyword evidence="3 10" id="KW-0444">Lipid biosynthesis</keyword>
<comment type="subunit">
    <text evidence="9 10">Homodimer. Probably interacts with PlsY.</text>
</comment>
<gene>
    <name evidence="10 11" type="primary">plsX</name>
    <name evidence="11" type="ORF">H7965_18305</name>
</gene>
<keyword evidence="6 10" id="KW-0594">Phospholipid biosynthesis</keyword>
<keyword evidence="4 10" id="KW-0808">Transferase</keyword>
<comment type="pathway">
    <text evidence="10">Lipid metabolism; phospholipid metabolism.</text>
</comment>
<reference evidence="11" key="1">
    <citation type="submission" date="2020-08" db="EMBL/GenBank/DDBJ databases">
        <authorList>
            <person name="Hu Y."/>
            <person name="Nguyen S.V."/>
            <person name="Li F."/>
            <person name="Fanning S."/>
        </authorList>
    </citation>
    <scope>NUCLEOTIDE SEQUENCE</scope>
    <source>
        <strain evidence="11">SYSU D8009</strain>
    </source>
</reference>
<dbReference type="NCBIfam" id="TIGR00182">
    <property type="entry name" value="plsX"/>
    <property type="match status" value="1"/>
</dbReference>
<evidence type="ECO:0000256" key="6">
    <source>
        <dbReference type="ARBA" id="ARBA00023209"/>
    </source>
</evidence>
<dbReference type="GO" id="GO:0043811">
    <property type="term" value="F:phosphate:acyl-[acyl carrier protein] acyltransferase activity"/>
    <property type="evidence" value="ECO:0007669"/>
    <property type="project" value="UniProtKB-UniRule"/>
</dbReference>
<keyword evidence="2 10" id="KW-0963">Cytoplasm</keyword>
<dbReference type="Pfam" id="PF02504">
    <property type="entry name" value="FA_synthesis"/>
    <property type="match status" value="1"/>
</dbReference>
<keyword evidence="5 10" id="KW-0443">Lipid metabolism</keyword>
<organism evidence="11 12">
    <name type="scientific">Siccirubricoccus deserti</name>
    <dbReference type="NCBI Taxonomy" id="2013562"/>
    <lineage>
        <taxon>Bacteria</taxon>
        <taxon>Pseudomonadati</taxon>
        <taxon>Pseudomonadota</taxon>
        <taxon>Alphaproteobacteria</taxon>
        <taxon>Acetobacterales</taxon>
        <taxon>Roseomonadaceae</taxon>
        <taxon>Siccirubricoccus</taxon>
    </lineage>
</organism>
<evidence type="ECO:0000256" key="10">
    <source>
        <dbReference type="HAMAP-Rule" id="MF_00019"/>
    </source>
</evidence>
<evidence type="ECO:0000313" key="12">
    <source>
        <dbReference type="Proteomes" id="UP000600101"/>
    </source>
</evidence>
<accession>A0A9X0R0Y6</accession>
<keyword evidence="7 10" id="KW-1208">Phospholipid metabolism</keyword>
<dbReference type="EC" id="2.3.1.274" evidence="8 10"/>
<dbReference type="Proteomes" id="UP000600101">
    <property type="component" value="Unassembled WGS sequence"/>
</dbReference>
<keyword evidence="11" id="KW-0012">Acyltransferase</keyword>
<sequence length="350" mass="37055">MSQTFSLAIDAMGGDNAPDIVLDGLELAAERHPKARFLLIGDEARIGAMLARRPRAAKLCMLRHAPGVISAEMKPTAALRQGRNSSMRLAIDAVASGEASGVVSAGNTGALMALAKIVVKTLPEIDRPALAAITPSARGDVVMLDLGANVQCDARNLVEFAVMGDTFARAVLGLTAPSFGLLNVGSEELKGDERVRQAAEVLRESHIGPNFHGFIEGHDIAAGTVDVVVTDGFTGNVALKTGEGALKLMRDLLRQVFTSSVPARMGYLLARPALDRLREWMDPRRYNGAILLGLNGVVVKSHGGTDATGFAHAVDVAMDMVTHRFNDRIREGLSMLSTPARVPVPATAPR</sequence>
<dbReference type="Gene3D" id="3.40.718.10">
    <property type="entry name" value="Isopropylmalate Dehydrogenase"/>
    <property type="match status" value="1"/>
</dbReference>
<evidence type="ECO:0000313" key="11">
    <source>
        <dbReference type="EMBL" id="MBC4017265.1"/>
    </source>
</evidence>
<proteinExistence type="inferred from homology"/>
<evidence type="ECO:0000256" key="9">
    <source>
        <dbReference type="ARBA" id="ARBA00046608"/>
    </source>
</evidence>
<evidence type="ECO:0000256" key="5">
    <source>
        <dbReference type="ARBA" id="ARBA00023098"/>
    </source>
</evidence>